<organism evidence="6 7">
    <name type="scientific">Aurantimonas endophytica</name>
    <dbReference type="NCBI Taxonomy" id="1522175"/>
    <lineage>
        <taxon>Bacteria</taxon>
        <taxon>Pseudomonadati</taxon>
        <taxon>Pseudomonadota</taxon>
        <taxon>Alphaproteobacteria</taxon>
        <taxon>Hyphomicrobiales</taxon>
        <taxon>Aurantimonadaceae</taxon>
        <taxon>Aurantimonas</taxon>
    </lineage>
</organism>
<gene>
    <name evidence="6" type="ORF">GGR03_001651</name>
</gene>
<dbReference type="AlphaFoldDB" id="A0A7W6HCE0"/>
<dbReference type="Pfam" id="PF09084">
    <property type="entry name" value="NMT1"/>
    <property type="match status" value="1"/>
</dbReference>
<evidence type="ECO:0000256" key="4">
    <source>
        <dbReference type="SAM" id="SignalP"/>
    </source>
</evidence>
<evidence type="ECO:0000256" key="2">
    <source>
        <dbReference type="ARBA" id="ARBA00010742"/>
    </source>
</evidence>
<keyword evidence="7" id="KW-1185">Reference proteome</keyword>
<keyword evidence="3 4" id="KW-0732">Signal</keyword>
<feature type="signal peptide" evidence="4">
    <location>
        <begin position="1"/>
        <end position="23"/>
    </location>
</feature>
<comment type="caution">
    <text evidence="6">The sequence shown here is derived from an EMBL/GenBank/DDBJ whole genome shotgun (WGS) entry which is preliminary data.</text>
</comment>
<evidence type="ECO:0000259" key="5">
    <source>
        <dbReference type="Pfam" id="PF09084"/>
    </source>
</evidence>
<reference evidence="6 7" key="1">
    <citation type="submission" date="2020-08" db="EMBL/GenBank/DDBJ databases">
        <title>Genomic Encyclopedia of Type Strains, Phase IV (KMG-IV): sequencing the most valuable type-strain genomes for metagenomic binning, comparative biology and taxonomic classification.</title>
        <authorList>
            <person name="Goeker M."/>
        </authorList>
    </citation>
    <scope>NUCLEOTIDE SEQUENCE [LARGE SCALE GENOMIC DNA]</scope>
    <source>
        <strain evidence="6 7">DSM 103570</strain>
    </source>
</reference>
<comment type="similarity">
    <text evidence="2">Belongs to the bacterial solute-binding protein SsuA/TauA family.</text>
</comment>
<sequence length="339" mass="35394">MPFMKSLSAALMAATLLTSAAQAEPEQKDVTIAVGGKVALYYLPLNIADLKGYFADEGLNVQIVDFQGGSKSVQAVVGGSADVLSSSFEHVVNLQALGRDFVGIVLQGRYPGFALSVTPELGETWTSAADLKGKKVGVTAPGSSTNAMVNLLLKKAGLTPDDVAIIGIGAGAGVLAAVQQGQVDAVVQADPATTLLVDEGLAKVVVDTRTAEGSQEVYGGPMPAASLSVPQDFAEENPETVQALVNAMENSLQFLQTATAEEILEVLPSEMMVGGDRDAYLKMIEAVRPSYSPDGRFTDEAMNTVLAVMKEENEAVGNAEIDMDATYTNEFIDKAIAGE</sequence>
<dbReference type="InterPro" id="IPR015168">
    <property type="entry name" value="SsuA/THI5"/>
</dbReference>
<dbReference type="Gene3D" id="3.40.190.10">
    <property type="entry name" value="Periplasmic binding protein-like II"/>
    <property type="match status" value="2"/>
</dbReference>
<dbReference type="PANTHER" id="PTHR30024">
    <property type="entry name" value="ALIPHATIC SULFONATES-BINDING PROTEIN-RELATED"/>
    <property type="match status" value="1"/>
</dbReference>
<feature type="chain" id="PRO_5031433905" evidence="4">
    <location>
        <begin position="24"/>
        <end position="339"/>
    </location>
</feature>
<proteinExistence type="inferred from homology"/>
<accession>A0A7W6HCE0</accession>
<dbReference type="PANTHER" id="PTHR30024:SF47">
    <property type="entry name" value="TAURINE-BINDING PERIPLASMIC PROTEIN"/>
    <property type="match status" value="1"/>
</dbReference>
<comment type="subcellular location">
    <subcellularLocation>
        <location evidence="1">Periplasm</location>
    </subcellularLocation>
</comment>
<dbReference type="SUPFAM" id="SSF53850">
    <property type="entry name" value="Periplasmic binding protein-like II"/>
    <property type="match status" value="1"/>
</dbReference>
<dbReference type="Proteomes" id="UP000588647">
    <property type="component" value="Unassembled WGS sequence"/>
</dbReference>
<evidence type="ECO:0000313" key="6">
    <source>
        <dbReference type="EMBL" id="MBB4002576.1"/>
    </source>
</evidence>
<evidence type="ECO:0000256" key="1">
    <source>
        <dbReference type="ARBA" id="ARBA00004418"/>
    </source>
</evidence>
<dbReference type="EMBL" id="JACIEM010000002">
    <property type="protein sequence ID" value="MBB4002576.1"/>
    <property type="molecule type" value="Genomic_DNA"/>
</dbReference>
<feature type="domain" description="SsuA/THI5-like" evidence="5">
    <location>
        <begin position="42"/>
        <end position="255"/>
    </location>
</feature>
<dbReference type="GO" id="GO:0042597">
    <property type="term" value="C:periplasmic space"/>
    <property type="evidence" value="ECO:0007669"/>
    <property type="project" value="UniProtKB-SubCell"/>
</dbReference>
<dbReference type="GO" id="GO:0042918">
    <property type="term" value="P:alkanesulfonate transmembrane transport"/>
    <property type="evidence" value="ECO:0007669"/>
    <property type="project" value="TreeGrafter"/>
</dbReference>
<protein>
    <submittedName>
        <fullName evidence="6">NitT/TauT family transport system substrate-binding protein</fullName>
    </submittedName>
</protein>
<evidence type="ECO:0000256" key="3">
    <source>
        <dbReference type="ARBA" id="ARBA00022729"/>
    </source>
</evidence>
<name>A0A7W6HCE0_9HYPH</name>
<evidence type="ECO:0000313" key="7">
    <source>
        <dbReference type="Proteomes" id="UP000588647"/>
    </source>
</evidence>
<dbReference type="RefSeq" id="WP_183207144.1">
    <property type="nucleotide sequence ID" value="NZ_JAAAMM010000002.1"/>
</dbReference>